<keyword evidence="2" id="KW-1133">Transmembrane helix</keyword>
<feature type="region of interest" description="Disordered" evidence="1">
    <location>
        <begin position="1"/>
        <end position="37"/>
    </location>
</feature>
<accession>A0A542YV40</accession>
<feature type="transmembrane region" description="Helical" evidence="2">
    <location>
        <begin position="169"/>
        <end position="188"/>
    </location>
</feature>
<evidence type="ECO:0000256" key="2">
    <source>
        <dbReference type="SAM" id="Phobius"/>
    </source>
</evidence>
<dbReference type="Proteomes" id="UP000319516">
    <property type="component" value="Unassembled WGS sequence"/>
</dbReference>
<name>A0A542YV40_9MICO</name>
<protein>
    <submittedName>
        <fullName evidence="3">Uncharacterized protein</fullName>
    </submittedName>
</protein>
<keyword evidence="2" id="KW-0812">Transmembrane</keyword>
<feature type="transmembrane region" description="Helical" evidence="2">
    <location>
        <begin position="241"/>
        <end position="264"/>
    </location>
</feature>
<evidence type="ECO:0000313" key="3">
    <source>
        <dbReference type="EMBL" id="TQL51942.1"/>
    </source>
</evidence>
<feature type="transmembrane region" description="Helical" evidence="2">
    <location>
        <begin position="200"/>
        <end position="221"/>
    </location>
</feature>
<dbReference type="EMBL" id="VFOP01000001">
    <property type="protein sequence ID" value="TQL51942.1"/>
    <property type="molecule type" value="Genomic_DNA"/>
</dbReference>
<evidence type="ECO:0000313" key="4">
    <source>
        <dbReference type="Proteomes" id="UP000319516"/>
    </source>
</evidence>
<feature type="compositionally biased region" description="Low complexity" evidence="1">
    <location>
        <begin position="10"/>
        <end position="27"/>
    </location>
</feature>
<evidence type="ECO:0000256" key="1">
    <source>
        <dbReference type="SAM" id="MobiDB-lite"/>
    </source>
</evidence>
<keyword evidence="4" id="KW-1185">Reference proteome</keyword>
<sequence length="265" mass="27747">MNDTDDRTARTGQTGQTGQTPRRGQTGPERNVHTPHIDASWREAFVLEQRLADVPGDRIGDALATVDAHCAESGEDVHAAFGDPVGYARSLLADGGGPSSSIRPRTAVGLLLGLIGLVAVTRAVNAWVADPAVQVTVGDLVATGLALALTAAVVLRSGPVLAWMVRHQALVLVLPFAVLVALIVPQVLLRDIVAEPSWLAVGAVGLVALTLQVVLTCADLARPDPITDPRDGAPRRSSGGWIFAFIFPLLTVLVLAVDAVIRVLQ</sequence>
<dbReference type="OrthoDB" id="5192631at2"/>
<dbReference type="RefSeq" id="WP_141785880.1">
    <property type="nucleotide sequence ID" value="NZ_BAAAIK010000001.1"/>
</dbReference>
<dbReference type="AlphaFoldDB" id="A0A542YV40"/>
<feature type="transmembrane region" description="Helical" evidence="2">
    <location>
        <begin position="140"/>
        <end position="157"/>
    </location>
</feature>
<proteinExistence type="predicted"/>
<feature type="transmembrane region" description="Helical" evidence="2">
    <location>
        <begin position="107"/>
        <end position="128"/>
    </location>
</feature>
<gene>
    <name evidence="3" type="ORF">FB467_3109</name>
</gene>
<reference evidence="3 4" key="1">
    <citation type="submission" date="2019-06" db="EMBL/GenBank/DDBJ databases">
        <title>Sequencing the genomes of 1000 actinobacteria strains.</title>
        <authorList>
            <person name="Klenk H.-P."/>
        </authorList>
    </citation>
    <scope>NUCLEOTIDE SEQUENCE [LARGE SCALE GENOMIC DNA]</scope>
    <source>
        <strain evidence="3 4">DSM 12335</strain>
    </source>
</reference>
<organism evidence="3 4">
    <name type="scientific">Ornithinicoccus hortensis</name>
    <dbReference type="NCBI Taxonomy" id="82346"/>
    <lineage>
        <taxon>Bacteria</taxon>
        <taxon>Bacillati</taxon>
        <taxon>Actinomycetota</taxon>
        <taxon>Actinomycetes</taxon>
        <taxon>Micrococcales</taxon>
        <taxon>Intrasporangiaceae</taxon>
        <taxon>Ornithinicoccus</taxon>
    </lineage>
</organism>
<comment type="caution">
    <text evidence="3">The sequence shown here is derived from an EMBL/GenBank/DDBJ whole genome shotgun (WGS) entry which is preliminary data.</text>
</comment>
<keyword evidence="2" id="KW-0472">Membrane</keyword>